<evidence type="ECO:0000256" key="5">
    <source>
        <dbReference type="ARBA" id="ARBA00023172"/>
    </source>
</evidence>
<keyword evidence="3 6" id="KW-0815">Transposition</keyword>
<dbReference type="InterPro" id="IPR001207">
    <property type="entry name" value="Transposase_mutator"/>
</dbReference>
<dbReference type="PANTHER" id="PTHR33217:SF8">
    <property type="entry name" value="MUTATOR FAMILY TRANSPOSASE"/>
    <property type="match status" value="1"/>
</dbReference>
<dbReference type="PANTHER" id="PTHR33217">
    <property type="entry name" value="TRANSPOSASE FOR INSERTION SEQUENCE ELEMENT IS1081"/>
    <property type="match status" value="1"/>
</dbReference>
<keyword evidence="6" id="KW-0814">Transposable element</keyword>
<evidence type="ECO:0000256" key="3">
    <source>
        <dbReference type="ARBA" id="ARBA00022578"/>
    </source>
</evidence>
<keyword evidence="4 6" id="KW-0238">DNA-binding</keyword>
<comment type="similarity">
    <text evidence="2 6">Belongs to the transposase mutator family.</text>
</comment>
<evidence type="ECO:0000256" key="1">
    <source>
        <dbReference type="ARBA" id="ARBA00002190"/>
    </source>
</evidence>
<keyword evidence="5 6" id="KW-0233">DNA recombination</keyword>
<name>A0A9X4LEF9_9BURK</name>
<protein>
    <recommendedName>
        <fullName evidence="6">Mutator family transposase</fullName>
    </recommendedName>
</protein>
<dbReference type="EMBL" id="SGUG01000004">
    <property type="protein sequence ID" value="MDG0861516.1"/>
    <property type="molecule type" value="Genomic_DNA"/>
</dbReference>
<gene>
    <name evidence="7" type="ORF">EXJ73_03385</name>
</gene>
<dbReference type="AlphaFoldDB" id="A0A9X4LEF9"/>
<evidence type="ECO:0000313" key="7">
    <source>
        <dbReference type="EMBL" id="MDG0861516.1"/>
    </source>
</evidence>
<comment type="function">
    <text evidence="1 6">Required for the transposition of the insertion element.</text>
</comment>
<proteinExistence type="inferred from homology"/>
<reference evidence="7" key="1">
    <citation type="submission" date="2019-02" db="EMBL/GenBank/DDBJ databases">
        <title>Draft genome of the type strain Pelomonas aquatica CCUG 52575T.</title>
        <authorList>
            <person name="Gomila M."/>
            <person name="Lalucat J."/>
        </authorList>
    </citation>
    <scope>NUCLEOTIDE SEQUENCE</scope>
    <source>
        <strain evidence="7">CCUG 52575</strain>
    </source>
</reference>
<dbReference type="Pfam" id="PF00872">
    <property type="entry name" value="Transposase_mut"/>
    <property type="match status" value="1"/>
</dbReference>
<evidence type="ECO:0000256" key="6">
    <source>
        <dbReference type="RuleBase" id="RU365089"/>
    </source>
</evidence>
<sequence length="272" mass="29765">MNNLDAVVDSDRWLCRPLCKRYAVVVFSTASRLPGTVAVAPNRKICWALGTLINGDCEILGAWSSNDEGVIPAEVFGRLYDRGVEYVTYAVGDLAALQPAFVEAYPRAVELPSIERILAASLASVRSVHRPAMAHLLRAAVADPDAPETVAAPGISSADWRERYPNILERWGEAVAVFQPLFALPEPYRRLVRSVDRTAMDVQERLMRAIHRHGPFADASKAFAFVAAALQRADRQLERERQARRLARDACPLPSGRMGPISGRALGAPALA</sequence>
<dbReference type="RefSeq" id="WP_268149384.1">
    <property type="nucleotide sequence ID" value="NZ_JAPPUW010000006.1"/>
</dbReference>
<dbReference type="GO" id="GO:0003677">
    <property type="term" value="F:DNA binding"/>
    <property type="evidence" value="ECO:0007669"/>
    <property type="project" value="UniProtKB-UniRule"/>
</dbReference>
<comment type="caution">
    <text evidence="7">The sequence shown here is derived from an EMBL/GenBank/DDBJ whole genome shotgun (WGS) entry which is preliminary data.</text>
</comment>
<evidence type="ECO:0000256" key="2">
    <source>
        <dbReference type="ARBA" id="ARBA00010961"/>
    </source>
</evidence>
<organism evidence="7 8">
    <name type="scientific">Pelomonas aquatica</name>
    <dbReference type="NCBI Taxonomy" id="431058"/>
    <lineage>
        <taxon>Bacteria</taxon>
        <taxon>Pseudomonadati</taxon>
        <taxon>Pseudomonadota</taxon>
        <taxon>Betaproteobacteria</taxon>
        <taxon>Burkholderiales</taxon>
        <taxon>Sphaerotilaceae</taxon>
        <taxon>Roseateles</taxon>
    </lineage>
</organism>
<dbReference type="GO" id="GO:0006313">
    <property type="term" value="P:DNA transposition"/>
    <property type="evidence" value="ECO:0007669"/>
    <property type="project" value="UniProtKB-UniRule"/>
</dbReference>
<keyword evidence="8" id="KW-1185">Reference proteome</keyword>
<dbReference type="GO" id="GO:0004803">
    <property type="term" value="F:transposase activity"/>
    <property type="evidence" value="ECO:0007669"/>
    <property type="project" value="UniProtKB-UniRule"/>
</dbReference>
<dbReference type="Proteomes" id="UP001152766">
    <property type="component" value="Unassembled WGS sequence"/>
</dbReference>
<accession>A0A9X4LEF9</accession>
<evidence type="ECO:0000313" key="8">
    <source>
        <dbReference type="Proteomes" id="UP001152766"/>
    </source>
</evidence>
<evidence type="ECO:0000256" key="4">
    <source>
        <dbReference type="ARBA" id="ARBA00023125"/>
    </source>
</evidence>